<proteinExistence type="predicted"/>
<reference evidence="9" key="1">
    <citation type="submission" date="2022-01" db="EMBL/GenBank/DDBJ databases">
        <authorList>
            <person name="Braso-Vives M."/>
        </authorList>
    </citation>
    <scope>NUCLEOTIDE SEQUENCE</scope>
</reference>
<keyword evidence="10" id="KW-1185">Reference proteome</keyword>
<keyword evidence="6 8" id="KW-0472">Membrane</keyword>
<dbReference type="InterPro" id="IPR037661">
    <property type="entry name" value="TMEM196"/>
</dbReference>
<accession>A0A8K0ER95</accession>
<evidence type="ECO:0000256" key="7">
    <source>
        <dbReference type="ARBA" id="ARBA00044525"/>
    </source>
</evidence>
<dbReference type="PANTHER" id="PTHR28681">
    <property type="entry name" value="TRANSMEMBRANE PROTEIN 196"/>
    <property type="match status" value="1"/>
</dbReference>
<evidence type="ECO:0000256" key="4">
    <source>
        <dbReference type="ARBA" id="ARBA00022692"/>
    </source>
</evidence>
<dbReference type="Proteomes" id="UP000838412">
    <property type="component" value="Chromosome 5"/>
</dbReference>
<sequence length="215" mass="22769">MGSWGKLRRPRGMARTISWEQRAQLEEKARHRRSMRTLRAALAVFSVLLLGVGSTGIGLGAAAVYTPGGKITSRNSMSPICCGACFFICSVLGLICARKTTAWAILCFIVACIISLVFSIVTIQLLRVIASGKGSAQDNISLLGQPTAVPSSGQGLEKSVALARGATAVAGVGCATTIILTFLACRVAREEKRRLFMMREGTLAPGSSHQVNELT</sequence>
<organism evidence="9 10">
    <name type="scientific">Branchiostoma lanceolatum</name>
    <name type="common">Common lancelet</name>
    <name type="synonym">Amphioxus lanceolatum</name>
    <dbReference type="NCBI Taxonomy" id="7740"/>
    <lineage>
        <taxon>Eukaryota</taxon>
        <taxon>Metazoa</taxon>
        <taxon>Chordata</taxon>
        <taxon>Cephalochordata</taxon>
        <taxon>Leptocardii</taxon>
        <taxon>Amphioxiformes</taxon>
        <taxon>Branchiostomatidae</taxon>
        <taxon>Branchiostoma</taxon>
    </lineage>
</organism>
<feature type="transmembrane region" description="Helical" evidence="8">
    <location>
        <begin position="103"/>
        <end position="126"/>
    </location>
</feature>
<keyword evidence="5 8" id="KW-1133">Transmembrane helix</keyword>
<evidence type="ECO:0000256" key="5">
    <source>
        <dbReference type="ARBA" id="ARBA00022989"/>
    </source>
</evidence>
<protein>
    <recommendedName>
        <fullName evidence="7">Transmembrane protein 196</fullName>
    </recommendedName>
</protein>
<feature type="transmembrane region" description="Helical" evidence="8">
    <location>
        <begin position="77"/>
        <end position="96"/>
    </location>
</feature>
<evidence type="ECO:0000313" key="10">
    <source>
        <dbReference type="Proteomes" id="UP000838412"/>
    </source>
</evidence>
<feature type="transmembrane region" description="Helical" evidence="8">
    <location>
        <begin position="40"/>
        <end position="65"/>
    </location>
</feature>
<dbReference type="AlphaFoldDB" id="A0A8K0ER95"/>
<dbReference type="PANTHER" id="PTHR28681:SF1">
    <property type="entry name" value="TRANSMEMBRANE PROTEIN 196"/>
    <property type="match status" value="1"/>
</dbReference>
<evidence type="ECO:0000256" key="2">
    <source>
        <dbReference type="ARBA" id="ARBA00004496"/>
    </source>
</evidence>
<comment type="subcellular location">
    <subcellularLocation>
        <location evidence="2">Cytoplasm</location>
    </subcellularLocation>
    <subcellularLocation>
        <location evidence="1">Membrane</location>
        <topology evidence="1">Multi-pass membrane protein</topology>
    </subcellularLocation>
</comment>
<evidence type="ECO:0000256" key="1">
    <source>
        <dbReference type="ARBA" id="ARBA00004141"/>
    </source>
</evidence>
<dbReference type="GO" id="GO:0005737">
    <property type="term" value="C:cytoplasm"/>
    <property type="evidence" value="ECO:0007669"/>
    <property type="project" value="UniProtKB-SubCell"/>
</dbReference>
<evidence type="ECO:0000256" key="6">
    <source>
        <dbReference type="ARBA" id="ARBA00023136"/>
    </source>
</evidence>
<gene>
    <name evidence="9" type="primary">TMEM196</name>
    <name evidence="9" type="ORF">BLAG_LOCUS19618</name>
</gene>
<evidence type="ECO:0000313" key="9">
    <source>
        <dbReference type="EMBL" id="CAH1265726.1"/>
    </source>
</evidence>
<dbReference type="GO" id="GO:0016020">
    <property type="term" value="C:membrane"/>
    <property type="evidence" value="ECO:0007669"/>
    <property type="project" value="UniProtKB-SubCell"/>
</dbReference>
<evidence type="ECO:0000256" key="3">
    <source>
        <dbReference type="ARBA" id="ARBA00022490"/>
    </source>
</evidence>
<evidence type="ECO:0000256" key="8">
    <source>
        <dbReference type="SAM" id="Phobius"/>
    </source>
</evidence>
<keyword evidence="4 8" id="KW-0812">Transmembrane</keyword>
<feature type="transmembrane region" description="Helical" evidence="8">
    <location>
        <begin position="166"/>
        <end position="188"/>
    </location>
</feature>
<dbReference type="OrthoDB" id="10016951at2759"/>
<name>A0A8K0ER95_BRALA</name>
<keyword evidence="3" id="KW-0963">Cytoplasm</keyword>
<dbReference type="EMBL" id="OV696690">
    <property type="protein sequence ID" value="CAH1265726.1"/>
    <property type="molecule type" value="Genomic_DNA"/>
</dbReference>